<dbReference type="EMBL" id="MFUO01000025">
    <property type="protein sequence ID" value="OGI83582.1"/>
    <property type="molecule type" value="Genomic_DNA"/>
</dbReference>
<protein>
    <submittedName>
        <fullName evidence="1">Uncharacterized protein</fullName>
    </submittedName>
</protein>
<dbReference type="AlphaFoldDB" id="A0A1F6WNV0"/>
<sequence>MRQIYLTEEHHRRPRFVGGDDSQSNISYVEPHKHKPWHVLFGSLNAFQIADRFNTLEFKPEGIKVICEFINGSPVLKKGNKGSSNKNKIDSAWEKLFGKDKSFKEAIAYTNNVWLDPSYHLRIVPDE</sequence>
<dbReference type="Proteomes" id="UP000178184">
    <property type="component" value="Unassembled WGS sequence"/>
</dbReference>
<organism evidence="1 2">
    <name type="scientific">Candidatus Nomurabacteria bacterium RIFCSPLOWO2_01_FULL_33_17</name>
    <dbReference type="NCBI Taxonomy" id="1801764"/>
    <lineage>
        <taxon>Bacteria</taxon>
        <taxon>Candidatus Nomuraibacteriota</taxon>
    </lineage>
</organism>
<evidence type="ECO:0000313" key="1">
    <source>
        <dbReference type="EMBL" id="OGI83582.1"/>
    </source>
</evidence>
<name>A0A1F6WNV0_9BACT</name>
<comment type="caution">
    <text evidence="1">The sequence shown here is derived from an EMBL/GenBank/DDBJ whole genome shotgun (WGS) entry which is preliminary data.</text>
</comment>
<proteinExistence type="predicted"/>
<accession>A0A1F6WNV0</accession>
<gene>
    <name evidence="1" type="ORF">A2903_02590</name>
</gene>
<reference evidence="1 2" key="1">
    <citation type="journal article" date="2016" name="Nat. Commun.">
        <title>Thousands of microbial genomes shed light on interconnected biogeochemical processes in an aquifer system.</title>
        <authorList>
            <person name="Anantharaman K."/>
            <person name="Brown C.T."/>
            <person name="Hug L.A."/>
            <person name="Sharon I."/>
            <person name="Castelle C.J."/>
            <person name="Probst A.J."/>
            <person name="Thomas B.C."/>
            <person name="Singh A."/>
            <person name="Wilkins M.J."/>
            <person name="Karaoz U."/>
            <person name="Brodie E.L."/>
            <person name="Williams K.H."/>
            <person name="Hubbard S.S."/>
            <person name="Banfield J.F."/>
        </authorList>
    </citation>
    <scope>NUCLEOTIDE SEQUENCE [LARGE SCALE GENOMIC DNA]</scope>
</reference>
<evidence type="ECO:0000313" key="2">
    <source>
        <dbReference type="Proteomes" id="UP000178184"/>
    </source>
</evidence>
<dbReference type="STRING" id="1801764.A2903_02590"/>